<dbReference type="PANTHER" id="PTHR30572:SF4">
    <property type="entry name" value="ABC TRANSPORTER PERMEASE YTRF"/>
    <property type="match status" value="1"/>
</dbReference>
<name>A0A3B1BIQ4_9ZZZZ</name>
<accession>A0A3B1BIQ4</accession>
<feature type="coiled-coil region" evidence="7">
    <location>
        <begin position="84"/>
        <end position="111"/>
    </location>
</feature>
<reference evidence="11" key="1">
    <citation type="submission" date="2018-06" db="EMBL/GenBank/DDBJ databases">
        <authorList>
            <person name="Zhirakovskaya E."/>
        </authorList>
    </citation>
    <scope>NUCLEOTIDE SEQUENCE</scope>
</reference>
<evidence type="ECO:0000256" key="2">
    <source>
        <dbReference type="ARBA" id="ARBA00022475"/>
    </source>
</evidence>
<keyword evidence="3 8" id="KW-0812">Transmembrane</keyword>
<gene>
    <name evidence="11" type="ORF">MNBD_IGNAVI01-890</name>
</gene>
<dbReference type="EMBL" id="UOGD01000040">
    <property type="protein sequence ID" value="VAX15982.1"/>
    <property type="molecule type" value="Genomic_DNA"/>
</dbReference>
<dbReference type="InterPro" id="IPR050250">
    <property type="entry name" value="Macrolide_Exporter_MacB"/>
</dbReference>
<evidence type="ECO:0000256" key="7">
    <source>
        <dbReference type="SAM" id="Coils"/>
    </source>
</evidence>
<feature type="domain" description="MacB-like periplasmic core" evidence="10">
    <location>
        <begin position="21"/>
        <end position="244"/>
    </location>
</feature>
<evidence type="ECO:0000256" key="8">
    <source>
        <dbReference type="SAM" id="Phobius"/>
    </source>
</evidence>
<dbReference type="PANTHER" id="PTHR30572">
    <property type="entry name" value="MEMBRANE COMPONENT OF TRANSPORTER-RELATED"/>
    <property type="match status" value="1"/>
</dbReference>
<evidence type="ECO:0000259" key="9">
    <source>
        <dbReference type="Pfam" id="PF02687"/>
    </source>
</evidence>
<evidence type="ECO:0000256" key="6">
    <source>
        <dbReference type="ARBA" id="ARBA00038076"/>
    </source>
</evidence>
<dbReference type="Pfam" id="PF02687">
    <property type="entry name" value="FtsX"/>
    <property type="match status" value="1"/>
</dbReference>
<evidence type="ECO:0000256" key="4">
    <source>
        <dbReference type="ARBA" id="ARBA00022989"/>
    </source>
</evidence>
<dbReference type="Pfam" id="PF12704">
    <property type="entry name" value="MacB_PCD"/>
    <property type="match status" value="1"/>
</dbReference>
<comment type="similarity">
    <text evidence="6">Belongs to the ABC-4 integral membrane protein family.</text>
</comment>
<keyword evidence="7" id="KW-0175">Coiled coil</keyword>
<feature type="domain" description="ABC3 transporter permease C-terminal" evidence="9">
    <location>
        <begin position="290"/>
        <end position="403"/>
    </location>
</feature>
<proteinExistence type="inferred from homology"/>
<evidence type="ECO:0000256" key="5">
    <source>
        <dbReference type="ARBA" id="ARBA00023136"/>
    </source>
</evidence>
<evidence type="ECO:0000259" key="10">
    <source>
        <dbReference type="Pfam" id="PF12704"/>
    </source>
</evidence>
<dbReference type="AlphaFoldDB" id="A0A3B1BIQ4"/>
<feature type="transmembrane region" description="Helical" evidence="8">
    <location>
        <begin position="21"/>
        <end position="45"/>
    </location>
</feature>
<feature type="transmembrane region" description="Helical" evidence="8">
    <location>
        <begin position="331"/>
        <end position="355"/>
    </location>
</feature>
<keyword evidence="5 8" id="KW-0472">Membrane</keyword>
<dbReference type="InterPro" id="IPR025857">
    <property type="entry name" value="MacB_PCD"/>
</dbReference>
<evidence type="ECO:0000313" key="11">
    <source>
        <dbReference type="EMBL" id="VAX15982.1"/>
    </source>
</evidence>
<feature type="transmembrane region" description="Helical" evidence="8">
    <location>
        <begin position="286"/>
        <end position="311"/>
    </location>
</feature>
<dbReference type="GO" id="GO:0022857">
    <property type="term" value="F:transmembrane transporter activity"/>
    <property type="evidence" value="ECO:0007669"/>
    <property type="project" value="TreeGrafter"/>
</dbReference>
<evidence type="ECO:0000256" key="3">
    <source>
        <dbReference type="ARBA" id="ARBA00022692"/>
    </source>
</evidence>
<feature type="transmembrane region" description="Helical" evidence="8">
    <location>
        <begin position="375"/>
        <end position="396"/>
    </location>
</feature>
<organism evidence="11">
    <name type="scientific">hydrothermal vent metagenome</name>
    <dbReference type="NCBI Taxonomy" id="652676"/>
    <lineage>
        <taxon>unclassified sequences</taxon>
        <taxon>metagenomes</taxon>
        <taxon>ecological metagenomes</taxon>
    </lineage>
</organism>
<keyword evidence="2" id="KW-1003">Cell membrane</keyword>
<comment type="subcellular location">
    <subcellularLocation>
        <location evidence="1">Cell membrane</location>
        <topology evidence="1">Multi-pass membrane protein</topology>
    </subcellularLocation>
</comment>
<sequence length="410" mass="44700">MKIVEIFKVAFTSLRTNKLRSSLTILGIIVGIFSIIAISTVISMLQKSIEEGVSYLGSNTFQIQKWPAVRIGGHDSWRKYRNRKNLTIDNYEELEKRLVEAKAVAASATRGGRVLSYGSEKTNPNVRIYGVTASAFITREWNVVNGRAINFQDYNRAGKVVVLGADLPPKLFKGIDPVGQEVNLGGYRLLVIGVLEKKGAIFGQSQDNFAIIPLTTFGSFYGTRRRSLSISVMAADKAEYNNLMEITEGYLRTIRKVPPGEPNDFEIVSNESILQQINDMTEGVRIGAFVIAGIALLAAGVGIMNIMLVSVTERTKEIGLRKAVGAKKKNILSQFLTEAVALSLVGGFIGIVLGIGVGNYVGSLMNAVTTIPLDWVVIGVLLCIFIGVGFGTYPAYKAANLDPIEALRWE</sequence>
<evidence type="ECO:0000256" key="1">
    <source>
        <dbReference type="ARBA" id="ARBA00004651"/>
    </source>
</evidence>
<protein>
    <submittedName>
        <fullName evidence="11">ABC-type antimicrobial peptide transport system, permease component</fullName>
    </submittedName>
</protein>
<dbReference type="InterPro" id="IPR003838">
    <property type="entry name" value="ABC3_permease_C"/>
</dbReference>
<dbReference type="GO" id="GO:0005886">
    <property type="term" value="C:plasma membrane"/>
    <property type="evidence" value="ECO:0007669"/>
    <property type="project" value="UniProtKB-SubCell"/>
</dbReference>
<keyword evidence="4 8" id="KW-1133">Transmembrane helix</keyword>